<proteinExistence type="predicted"/>
<dbReference type="CDD" id="cd05245">
    <property type="entry name" value="SDR_a2"/>
    <property type="match status" value="1"/>
</dbReference>
<dbReference type="SUPFAM" id="SSF55961">
    <property type="entry name" value="Bet v1-like"/>
    <property type="match status" value="1"/>
</dbReference>
<dbReference type="Gene3D" id="3.30.530.20">
    <property type="match status" value="1"/>
</dbReference>
<dbReference type="EMBL" id="FWXF01000001">
    <property type="protein sequence ID" value="SMC18221.1"/>
    <property type="molecule type" value="Genomic_DNA"/>
</dbReference>
<dbReference type="STRING" id="1121390.SAMN02746041_00484"/>
<dbReference type="PANTHER" id="PTHR48079">
    <property type="entry name" value="PROTEIN YEEZ"/>
    <property type="match status" value="1"/>
</dbReference>
<dbReference type="SUPFAM" id="SSF51735">
    <property type="entry name" value="NAD(P)-binding Rossmann-fold domains"/>
    <property type="match status" value="1"/>
</dbReference>
<feature type="domain" description="NAD(P)-binding" evidence="1">
    <location>
        <begin position="11"/>
        <end position="121"/>
    </location>
</feature>
<dbReference type="AlphaFoldDB" id="A0A1W1X478"/>
<evidence type="ECO:0000259" key="1">
    <source>
        <dbReference type="Pfam" id="PF13460"/>
    </source>
</evidence>
<dbReference type="InterPro" id="IPR023393">
    <property type="entry name" value="START-like_dom_sf"/>
</dbReference>
<gene>
    <name evidence="2" type="ORF">SAMN02746041_00484</name>
</gene>
<evidence type="ECO:0000313" key="2">
    <source>
        <dbReference type="EMBL" id="SMC18221.1"/>
    </source>
</evidence>
<dbReference type="GO" id="GO:0004029">
    <property type="term" value="F:aldehyde dehydrogenase (NAD+) activity"/>
    <property type="evidence" value="ECO:0007669"/>
    <property type="project" value="TreeGrafter"/>
</dbReference>
<dbReference type="Pfam" id="PF13460">
    <property type="entry name" value="NAD_binding_10"/>
    <property type="match status" value="1"/>
</dbReference>
<reference evidence="2 3" key="1">
    <citation type="submission" date="2017-04" db="EMBL/GenBank/DDBJ databases">
        <authorList>
            <person name="Afonso C.L."/>
            <person name="Miller P.J."/>
            <person name="Scott M.A."/>
            <person name="Spackman E."/>
            <person name="Goraichik I."/>
            <person name="Dimitrov K.M."/>
            <person name="Suarez D.L."/>
            <person name="Swayne D.E."/>
        </authorList>
    </citation>
    <scope>NUCLEOTIDE SEQUENCE [LARGE SCALE GENOMIC DNA]</scope>
    <source>
        <strain evidence="2 3">DSM 13146</strain>
    </source>
</reference>
<keyword evidence="3" id="KW-1185">Reference proteome</keyword>
<dbReference type="InterPro" id="IPR016040">
    <property type="entry name" value="NAD(P)-bd_dom"/>
</dbReference>
<dbReference type="InterPro" id="IPR051783">
    <property type="entry name" value="NAD(P)-dependent_oxidoreduct"/>
</dbReference>
<dbReference type="RefSeq" id="WP_245802323.1">
    <property type="nucleotide sequence ID" value="NZ_FWXF01000001.1"/>
</dbReference>
<dbReference type="InterPro" id="IPR036291">
    <property type="entry name" value="NAD(P)-bd_dom_sf"/>
</dbReference>
<dbReference type="PANTHER" id="PTHR48079:SF6">
    <property type="entry name" value="NAD(P)-BINDING DOMAIN-CONTAINING PROTEIN-RELATED"/>
    <property type="match status" value="1"/>
</dbReference>
<dbReference type="CDD" id="cd07812">
    <property type="entry name" value="SRPBCC"/>
    <property type="match status" value="1"/>
</dbReference>
<sequence>MMDDRPILLTGATGYVGGRLAPRLLHAGYRVRALVRSPAKVRCRPWGNHPRLEVARADIFDRDSVIAAAEGCRAAYYLVHSMAPGKKDFASLDRRAAENMVIAAGKAKLERIIYLGGLGKEGKDLSEHLRSRLEVARILQSGLVPVTYLRAAMILGSGSASFEILRYLVDRLPVLITPRWVRSPCQPIAIGNVLHYLMGCLESPHVLGQTLDIGGPDVLTYEDLMRIYAQEAGLPRRWIVPVPVLTPRISSYWLHLVTPVPMAVARPLAEGLRNAVVCEDFRIRQWIPQHLLSCRDAIRKALQRIHQEQVDTCWSDAGHLHPPEWVQCGDAPYAGGTVLESAHRMVVPVTPGQVWAQLQGIGGRQGWFFANTLWKIRGWMDQALGGVGHTRGRREPGRLFVGDTVDYWRVLEMEPDKRLLFYAEMKLPGEAILDFRLAPVGESDTEVQVIARFLPRGLVGIGYWYAMLPFHNRIFSGLLGSLARALGVSPSRGPEAFDARLPHACRLEPRTP</sequence>
<dbReference type="InterPro" id="IPR021295">
    <property type="entry name" value="DUF2867"/>
</dbReference>
<name>A0A1W1X478_9BACT</name>
<evidence type="ECO:0000313" key="3">
    <source>
        <dbReference type="Proteomes" id="UP000192783"/>
    </source>
</evidence>
<dbReference type="Gene3D" id="3.40.50.720">
    <property type="entry name" value="NAD(P)-binding Rossmann-like Domain"/>
    <property type="match status" value="1"/>
</dbReference>
<dbReference type="Proteomes" id="UP000192783">
    <property type="component" value="Unassembled WGS sequence"/>
</dbReference>
<dbReference type="Pfam" id="PF11066">
    <property type="entry name" value="DUF2867"/>
    <property type="match status" value="1"/>
</dbReference>
<organism evidence="2 3">
    <name type="scientific">Desulfacinum hydrothermale DSM 13146</name>
    <dbReference type="NCBI Taxonomy" id="1121390"/>
    <lineage>
        <taxon>Bacteria</taxon>
        <taxon>Pseudomonadati</taxon>
        <taxon>Thermodesulfobacteriota</taxon>
        <taxon>Syntrophobacteria</taxon>
        <taxon>Syntrophobacterales</taxon>
        <taxon>Syntrophobacteraceae</taxon>
        <taxon>Desulfacinum</taxon>
    </lineage>
</organism>
<dbReference type="GO" id="GO:0005737">
    <property type="term" value="C:cytoplasm"/>
    <property type="evidence" value="ECO:0007669"/>
    <property type="project" value="TreeGrafter"/>
</dbReference>
<accession>A0A1W1X478</accession>
<protein>
    <submittedName>
        <fullName evidence="2">Uncharacterized conserved protein YbjT, contains NAD(P)-binding and DUF2867 domains</fullName>
    </submittedName>
</protein>